<organism evidence="1 2">
    <name type="scientific">Bugula neritina</name>
    <name type="common">Brown bryozoan</name>
    <name type="synonym">Sertularia neritina</name>
    <dbReference type="NCBI Taxonomy" id="10212"/>
    <lineage>
        <taxon>Eukaryota</taxon>
        <taxon>Metazoa</taxon>
        <taxon>Spiralia</taxon>
        <taxon>Lophotrochozoa</taxon>
        <taxon>Bryozoa</taxon>
        <taxon>Gymnolaemata</taxon>
        <taxon>Cheilostomatida</taxon>
        <taxon>Flustrina</taxon>
        <taxon>Buguloidea</taxon>
        <taxon>Bugulidae</taxon>
        <taxon>Bugula</taxon>
    </lineage>
</organism>
<protein>
    <submittedName>
        <fullName evidence="1">AACS</fullName>
    </submittedName>
</protein>
<evidence type="ECO:0000313" key="1">
    <source>
        <dbReference type="EMBL" id="KAF6031011.1"/>
    </source>
</evidence>
<dbReference type="Proteomes" id="UP000593567">
    <property type="component" value="Unassembled WGS sequence"/>
</dbReference>
<dbReference type="EMBL" id="VXIV02001644">
    <property type="protein sequence ID" value="KAF6031011.1"/>
    <property type="molecule type" value="Genomic_DNA"/>
</dbReference>
<name>A0A7J7JZA6_BUGNE</name>
<accession>A0A7J7JZA6</accession>
<dbReference type="PANTHER" id="PTHR42921:SF1">
    <property type="entry name" value="ACETOACETYL-COA SYNTHETASE"/>
    <property type="match status" value="1"/>
</dbReference>
<dbReference type="AlphaFoldDB" id="A0A7J7JZA6"/>
<dbReference type="OrthoDB" id="10253869at2759"/>
<dbReference type="Gene3D" id="3.30.300.30">
    <property type="match status" value="1"/>
</dbReference>
<reference evidence="1" key="1">
    <citation type="submission" date="2020-06" db="EMBL/GenBank/DDBJ databases">
        <title>Draft genome of Bugula neritina, a colonial animal packing powerful symbionts and potential medicines.</title>
        <authorList>
            <person name="Rayko M."/>
        </authorList>
    </citation>
    <scope>NUCLEOTIDE SEQUENCE [LARGE SCALE GENOMIC DNA]</scope>
    <source>
        <strain evidence="1">Kwan_BN1</strain>
    </source>
</reference>
<dbReference type="InterPro" id="IPR045851">
    <property type="entry name" value="AMP-bd_C_sf"/>
</dbReference>
<dbReference type="GO" id="GO:0030729">
    <property type="term" value="F:acetoacetate-CoA ligase activity"/>
    <property type="evidence" value="ECO:0007669"/>
    <property type="project" value="TreeGrafter"/>
</dbReference>
<evidence type="ECO:0000313" key="2">
    <source>
        <dbReference type="Proteomes" id="UP000593567"/>
    </source>
</evidence>
<keyword evidence="2" id="KW-1185">Reference proteome</keyword>
<proteinExistence type="predicted"/>
<gene>
    <name evidence="1" type="ORF">EB796_010676</name>
</gene>
<comment type="caution">
    <text evidence="1">The sequence shown here is derived from an EMBL/GenBank/DDBJ whole genome shotgun (WGS) entry which is preliminary data.</text>
</comment>
<dbReference type="SUPFAM" id="SSF56801">
    <property type="entry name" value="Acetyl-CoA synthetase-like"/>
    <property type="match status" value="1"/>
</dbReference>
<sequence>MPVFFWNDEDGSKYQKAYFSKFPGVWSHGDYCQINKQTGGMLMLGRSDGVLNPNGVRFGSAEIYSIVEGIQEIEDSVCVAQRERAGSEERVILFLKLHNGFLLDEQLLKKVRTEIRQLLSARHVPAVILQTADIPYTISGKKVELAVRDVIAGVAVKHLAAFRNPDSLELYKDIPELQDY</sequence>
<dbReference type="PANTHER" id="PTHR42921">
    <property type="entry name" value="ACETOACETYL-COA SYNTHETASE"/>
    <property type="match status" value="1"/>
</dbReference>